<comment type="caution">
    <text evidence="6">The sequence shown here is derived from an EMBL/GenBank/DDBJ whole genome shotgun (WGS) entry which is preliminary data.</text>
</comment>
<dbReference type="FunFam" id="1.10.10.10:FF:000001">
    <property type="entry name" value="LysR family transcriptional regulator"/>
    <property type="match status" value="1"/>
</dbReference>
<accession>A0A316BIY0</accession>
<dbReference type="PRINTS" id="PR00039">
    <property type="entry name" value="HTHLYSR"/>
</dbReference>
<dbReference type="AlphaFoldDB" id="A0A316BIY0"/>
<sequence length="299" mass="32615">MTLEQLRIFIAVAEREHVTQAARDLNLTQSATSSAIAVLEARYQTKLFDRVGRGIVLTSAGHTFLAEAKAVLARAEAAEHVLADLAGLRRGTIHIAASQTVGNYWLPRYLHKFKEAHPGISVSLTIGNTAQVAALLREGVANLGFVEGEVRDPRIDATPIASDELLLVANPSHPWAVQMDEPLDFKKVNWVLREIGSGTRDIVSSLIADHGLTVNDVSVSLVLPSNEAVVAAVEAGAGVTVTSRLVIALAIETGRMAIIEYPVPRRHFFMLRHRDFHETVAVQGFIEMIERARNIELTD</sequence>
<dbReference type="Gene3D" id="1.10.10.10">
    <property type="entry name" value="Winged helix-like DNA-binding domain superfamily/Winged helix DNA-binding domain"/>
    <property type="match status" value="1"/>
</dbReference>
<dbReference type="OrthoDB" id="9808620at2"/>
<keyword evidence="2" id="KW-0805">Transcription regulation</keyword>
<dbReference type="GO" id="GO:0003700">
    <property type="term" value="F:DNA-binding transcription factor activity"/>
    <property type="evidence" value="ECO:0007669"/>
    <property type="project" value="InterPro"/>
</dbReference>
<dbReference type="GO" id="GO:0000976">
    <property type="term" value="F:transcription cis-regulatory region binding"/>
    <property type="evidence" value="ECO:0007669"/>
    <property type="project" value="TreeGrafter"/>
</dbReference>
<keyword evidence="4" id="KW-0804">Transcription</keyword>
<dbReference type="SUPFAM" id="SSF46785">
    <property type="entry name" value="Winged helix' DNA-binding domain"/>
    <property type="match status" value="1"/>
</dbReference>
<comment type="similarity">
    <text evidence="1">Belongs to the LysR transcriptional regulatory family.</text>
</comment>
<dbReference type="EMBL" id="QGGG01000030">
    <property type="protein sequence ID" value="PWJ72822.1"/>
    <property type="molecule type" value="Genomic_DNA"/>
</dbReference>
<dbReference type="Pfam" id="PF00126">
    <property type="entry name" value="HTH_1"/>
    <property type="match status" value="1"/>
</dbReference>
<organism evidence="6 7">
    <name type="scientific">Pseudaminobacter salicylatoxidans</name>
    <dbReference type="NCBI Taxonomy" id="93369"/>
    <lineage>
        <taxon>Bacteria</taxon>
        <taxon>Pseudomonadati</taxon>
        <taxon>Pseudomonadota</taxon>
        <taxon>Alphaproteobacteria</taxon>
        <taxon>Hyphomicrobiales</taxon>
        <taxon>Phyllobacteriaceae</taxon>
        <taxon>Pseudaminobacter</taxon>
    </lineage>
</organism>
<dbReference type="PROSITE" id="PS50931">
    <property type="entry name" value="HTH_LYSR"/>
    <property type="match status" value="1"/>
</dbReference>
<dbReference type="Gene3D" id="3.40.190.290">
    <property type="match status" value="1"/>
</dbReference>
<dbReference type="Pfam" id="PF03466">
    <property type="entry name" value="LysR_substrate"/>
    <property type="match status" value="1"/>
</dbReference>
<dbReference type="Proteomes" id="UP000245396">
    <property type="component" value="Unassembled WGS sequence"/>
</dbReference>
<evidence type="ECO:0000313" key="7">
    <source>
        <dbReference type="Proteomes" id="UP000245396"/>
    </source>
</evidence>
<protein>
    <submittedName>
        <fullName evidence="6">DNA-binding transcriptional LysR family regulator</fullName>
    </submittedName>
</protein>
<reference evidence="6 7" key="1">
    <citation type="submission" date="2018-05" db="EMBL/GenBank/DDBJ databases">
        <title>Genomic Encyclopedia of Type Strains, Phase IV (KMG-IV): sequencing the most valuable type-strain genomes for metagenomic binning, comparative biology and taxonomic classification.</title>
        <authorList>
            <person name="Goeker M."/>
        </authorList>
    </citation>
    <scope>NUCLEOTIDE SEQUENCE [LARGE SCALE GENOMIC DNA]</scope>
    <source>
        <strain evidence="6 7">DSM 6986</strain>
    </source>
</reference>
<dbReference type="InterPro" id="IPR005119">
    <property type="entry name" value="LysR_subst-bd"/>
</dbReference>
<name>A0A316BIY0_PSESE</name>
<keyword evidence="7" id="KW-1185">Reference proteome</keyword>
<evidence type="ECO:0000256" key="3">
    <source>
        <dbReference type="ARBA" id="ARBA00023125"/>
    </source>
</evidence>
<proteinExistence type="inferred from homology"/>
<dbReference type="SUPFAM" id="SSF53850">
    <property type="entry name" value="Periplasmic binding protein-like II"/>
    <property type="match status" value="1"/>
</dbReference>
<dbReference type="InterPro" id="IPR036390">
    <property type="entry name" value="WH_DNA-bd_sf"/>
</dbReference>
<dbReference type="InterPro" id="IPR036388">
    <property type="entry name" value="WH-like_DNA-bd_sf"/>
</dbReference>
<dbReference type="PANTHER" id="PTHR30126:SF39">
    <property type="entry name" value="HTH-TYPE TRANSCRIPTIONAL REGULATOR CYSL"/>
    <property type="match status" value="1"/>
</dbReference>
<evidence type="ECO:0000256" key="4">
    <source>
        <dbReference type="ARBA" id="ARBA00023163"/>
    </source>
</evidence>
<dbReference type="RefSeq" id="WP_109614934.1">
    <property type="nucleotide sequence ID" value="NZ_QGGG01000030.1"/>
</dbReference>
<evidence type="ECO:0000256" key="1">
    <source>
        <dbReference type="ARBA" id="ARBA00009437"/>
    </source>
</evidence>
<keyword evidence="3 6" id="KW-0238">DNA-binding</keyword>
<dbReference type="InterPro" id="IPR000847">
    <property type="entry name" value="LysR_HTH_N"/>
</dbReference>
<feature type="domain" description="HTH lysR-type" evidence="5">
    <location>
        <begin position="1"/>
        <end position="58"/>
    </location>
</feature>
<evidence type="ECO:0000259" key="5">
    <source>
        <dbReference type="PROSITE" id="PS50931"/>
    </source>
</evidence>
<dbReference type="PANTHER" id="PTHR30126">
    <property type="entry name" value="HTH-TYPE TRANSCRIPTIONAL REGULATOR"/>
    <property type="match status" value="1"/>
</dbReference>
<evidence type="ECO:0000313" key="6">
    <source>
        <dbReference type="EMBL" id="PWJ72822.1"/>
    </source>
</evidence>
<gene>
    <name evidence="6" type="ORF">C7441_1301</name>
</gene>
<evidence type="ECO:0000256" key="2">
    <source>
        <dbReference type="ARBA" id="ARBA00023015"/>
    </source>
</evidence>